<evidence type="ECO:0000313" key="13">
    <source>
        <dbReference type="EMBL" id="AIF08176.1"/>
    </source>
</evidence>
<evidence type="ECO:0000256" key="10">
    <source>
        <dbReference type="ARBA" id="ARBA00022917"/>
    </source>
</evidence>
<comment type="subcellular location">
    <subcellularLocation>
        <location evidence="1">Cytoplasm</location>
    </subcellularLocation>
</comment>
<dbReference type="Pfam" id="PF01409">
    <property type="entry name" value="tRNA-synt_2d"/>
    <property type="match status" value="1"/>
</dbReference>
<keyword evidence="9" id="KW-0460">Magnesium</keyword>
<evidence type="ECO:0000256" key="4">
    <source>
        <dbReference type="ARBA" id="ARBA00022490"/>
    </source>
</evidence>
<evidence type="ECO:0000259" key="12">
    <source>
        <dbReference type="PROSITE" id="PS50862"/>
    </source>
</evidence>
<proteinExistence type="inferred from homology"/>
<dbReference type="NCBIfam" id="TIGR00468">
    <property type="entry name" value="pheS"/>
    <property type="match status" value="1"/>
</dbReference>
<dbReference type="AlphaFoldDB" id="A0A075GWE2"/>
<organism evidence="13">
    <name type="scientific">uncultured marine group II/III euryarchaeote KM3_27_D07</name>
    <dbReference type="NCBI Taxonomy" id="1456429"/>
    <lineage>
        <taxon>Archaea</taxon>
        <taxon>Methanobacteriati</taxon>
        <taxon>Methanobacteriota</taxon>
        <taxon>environmental samples</taxon>
    </lineage>
</organism>
<dbReference type="EMBL" id="KF900823">
    <property type="protein sequence ID" value="AIF08176.1"/>
    <property type="molecule type" value="Genomic_DNA"/>
</dbReference>
<dbReference type="NCBIfam" id="NF003210">
    <property type="entry name" value="PRK04172.1"/>
    <property type="match status" value="1"/>
</dbReference>
<name>A0A075GWE2_9EURY</name>
<dbReference type="EC" id="6.1.1.20" evidence="3"/>
<evidence type="ECO:0000256" key="11">
    <source>
        <dbReference type="ARBA" id="ARBA00023146"/>
    </source>
</evidence>
<evidence type="ECO:0000256" key="7">
    <source>
        <dbReference type="ARBA" id="ARBA00022741"/>
    </source>
</evidence>
<protein>
    <recommendedName>
        <fullName evidence="3">phenylalanine--tRNA ligase</fullName>
        <ecNumber evidence="3">6.1.1.20</ecNumber>
    </recommendedName>
</protein>
<keyword evidence="11 13" id="KW-0030">Aminoacyl-tRNA synthetase</keyword>
<dbReference type="GO" id="GO:0000049">
    <property type="term" value="F:tRNA binding"/>
    <property type="evidence" value="ECO:0007669"/>
    <property type="project" value="InterPro"/>
</dbReference>
<dbReference type="PANTHER" id="PTHR11538:SF40">
    <property type="entry name" value="PHENYLALANINE--TRNA LIGASE ALPHA SUBUNIT"/>
    <property type="match status" value="1"/>
</dbReference>
<dbReference type="InterPro" id="IPR002319">
    <property type="entry name" value="Phenylalanyl-tRNA_Synthase"/>
</dbReference>
<evidence type="ECO:0000256" key="6">
    <source>
        <dbReference type="ARBA" id="ARBA00022723"/>
    </source>
</evidence>
<gene>
    <name evidence="13" type="primary">FARSA</name>
    <name evidence="13" type="synonym">pheS</name>
</gene>
<dbReference type="Gene3D" id="3.30.930.10">
    <property type="entry name" value="Bira Bifunctional Protein, Domain 2"/>
    <property type="match status" value="1"/>
</dbReference>
<evidence type="ECO:0000256" key="9">
    <source>
        <dbReference type="ARBA" id="ARBA00022842"/>
    </source>
</evidence>
<dbReference type="PANTHER" id="PTHR11538">
    <property type="entry name" value="PHENYLALANYL-TRNA SYNTHETASE"/>
    <property type="match status" value="1"/>
</dbReference>
<evidence type="ECO:0000256" key="1">
    <source>
        <dbReference type="ARBA" id="ARBA00004496"/>
    </source>
</evidence>
<dbReference type="GO" id="GO:0005524">
    <property type="term" value="F:ATP binding"/>
    <property type="evidence" value="ECO:0007669"/>
    <property type="project" value="UniProtKB-KW"/>
</dbReference>
<evidence type="ECO:0000256" key="5">
    <source>
        <dbReference type="ARBA" id="ARBA00022598"/>
    </source>
</evidence>
<dbReference type="InterPro" id="IPR006195">
    <property type="entry name" value="aa-tRNA-synth_II"/>
</dbReference>
<keyword evidence="4" id="KW-0963">Cytoplasm</keyword>
<dbReference type="InterPro" id="IPR004529">
    <property type="entry name" value="Phe-tRNA-synth_IIc_asu"/>
</dbReference>
<dbReference type="GO" id="GO:0006432">
    <property type="term" value="P:phenylalanyl-tRNA aminoacylation"/>
    <property type="evidence" value="ECO:0007669"/>
    <property type="project" value="InterPro"/>
</dbReference>
<evidence type="ECO:0000256" key="8">
    <source>
        <dbReference type="ARBA" id="ARBA00022840"/>
    </source>
</evidence>
<accession>A0A075GWE2</accession>
<evidence type="ECO:0000256" key="3">
    <source>
        <dbReference type="ARBA" id="ARBA00012814"/>
    </source>
</evidence>
<feature type="domain" description="Aminoacyl-transfer RNA synthetases class-II family profile" evidence="12">
    <location>
        <begin position="238"/>
        <end position="490"/>
    </location>
</feature>
<dbReference type="SUPFAM" id="SSF55681">
    <property type="entry name" value="Class II aaRS and biotin synthetases"/>
    <property type="match status" value="1"/>
</dbReference>
<dbReference type="CDD" id="cd00496">
    <property type="entry name" value="PheRS_alpha_core"/>
    <property type="match status" value="1"/>
</dbReference>
<reference evidence="13" key="1">
    <citation type="journal article" date="2014" name="Genome Biol. Evol.">
        <title>Pangenome evidence for extensive interdomain horizontal transfer affecting lineage core and shell genes in uncultured planktonic thaumarchaeota and euryarchaeota.</title>
        <authorList>
            <person name="Deschamps P."/>
            <person name="Zivanovic Y."/>
            <person name="Moreira D."/>
            <person name="Rodriguez-Valera F."/>
            <person name="Lopez-Garcia P."/>
        </authorList>
    </citation>
    <scope>NUCLEOTIDE SEQUENCE</scope>
</reference>
<keyword evidence="7" id="KW-0547">Nucleotide-binding</keyword>
<sequence length="492" mass="55108">MLKAMLSEPERVWDLAPLLESCGWDDQAHVAGAGGSLAELGLVNQTESRNKIWRLATEGQAAAENGLLEQRIWDWLSQQEGQVGMKELQASDVVEKRESGAGIGLLKDLGIQLERGQFVVPSSTGAITATLEMRAAFISQLSESDGNGIQENDLDTSQIDYFAARKGIITSSEEVIRTWQLSTEGRAVNDSALEERLLVADITPELLQGEEWRSADFKPYDVTREAPTPQVGKSHPMQALIERIRAIFLEMGFTEIDGNYVTTAGWNMDALFIPQDHPAREMQDTFYLDKPESVPLPSERTQQWADVHESGGETGSTGWGGEFSSEISEKGMLRTHTTVNTVRHLEENPDKPCRVFSIGRVFRKESIDRTHLPEFHQIEGIIMEPGASLPMLVTTLKEFYAKMGYPEVRVRPAYFPYTEPSMEVEVKWRGQWLELGGAGIFRPEVTEPLGVNWPVCAWGMGLERLAMLVLELDDIRQLYISDLEWLSQQPVL</sequence>
<keyword evidence="10" id="KW-0648">Protein biosynthesis</keyword>
<evidence type="ECO:0000256" key="2">
    <source>
        <dbReference type="ARBA" id="ARBA00006703"/>
    </source>
</evidence>
<dbReference type="PROSITE" id="PS50862">
    <property type="entry name" value="AA_TRNA_LIGASE_II"/>
    <property type="match status" value="1"/>
</dbReference>
<keyword evidence="8" id="KW-0067">ATP-binding</keyword>
<dbReference type="GO" id="GO:0046872">
    <property type="term" value="F:metal ion binding"/>
    <property type="evidence" value="ECO:0007669"/>
    <property type="project" value="UniProtKB-KW"/>
</dbReference>
<dbReference type="GO" id="GO:0005737">
    <property type="term" value="C:cytoplasm"/>
    <property type="evidence" value="ECO:0007669"/>
    <property type="project" value="UniProtKB-SubCell"/>
</dbReference>
<keyword evidence="5 13" id="KW-0436">Ligase</keyword>
<comment type="similarity">
    <text evidence="2">Belongs to the class-II aminoacyl-tRNA synthetase family. Phe-tRNA synthetase alpha subunit type 2 subfamily.</text>
</comment>
<dbReference type="GO" id="GO:0004826">
    <property type="term" value="F:phenylalanine-tRNA ligase activity"/>
    <property type="evidence" value="ECO:0007669"/>
    <property type="project" value="UniProtKB-EC"/>
</dbReference>
<keyword evidence="6" id="KW-0479">Metal-binding</keyword>
<dbReference type="InterPro" id="IPR045864">
    <property type="entry name" value="aa-tRNA-synth_II/BPL/LPL"/>
</dbReference>